<feature type="chain" id="PRO_5043919328" description="UrcA family protein" evidence="1">
    <location>
        <begin position="29"/>
        <end position="149"/>
    </location>
</feature>
<protein>
    <recommendedName>
        <fullName evidence="3">UrcA family protein</fullName>
    </recommendedName>
</protein>
<dbReference type="RefSeq" id="WP_363796744.1">
    <property type="nucleotide sequence ID" value="NZ_CP159925.1"/>
</dbReference>
<keyword evidence="1" id="KW-0732">Signal</keyword>
<name>A0AAU8MRV6_9GAMM</name>
<sequence length="149" mass="16080">MCRHAWKYCAIALALTITAATVPVPAHATVAPSAKVPTRPLPAPVRELAEQVAGQLLQVQEQAAELDCARAVVNARYGLDTMLDVGEKNVRDGYLPQARFDATAAKLRAFRDGVSAQDCQAATGARQAFYRCMSSDRNHVMACAKQHES</sequence>
<feature type="signal peptide" evidence="1">
    <location>
        <begin position="1"/>
        <end position="28"/>
    </location>
</feature>
<dbReference type="AlphaFoldDB" id="A0AAU8MRV6"/>
<evidence type="ECO:0000313" key="2">
    <source>
        <dbReference type="EMBL" id="XCO73847.1"/>
    </source>
</evidence>
<proteinExistence type="predicted"/>
<gene>
    <name evidence="2" type="ORF">ABU614_15815</name>
</gene>
<evidence type="ECO:0008006" key="3">
    <source>
        <dbReference type="Google" id="ProtNLM"/>
    </source>
</evidence>
<organism evidence="2">
    <name type="scientific">Lysobacter firmicutimachus</name>
    <dbReference type="NCBI Taxonomy" id="1792846"/>
    <lineage>
        <taxon>Bacteria</taxon>
        <taxon>Pseudomonadati</taxon>
        <taxon>Pseudomonadota</taxon>
        <taxon>Gammaproteobacteria</taxon>
        <taxon>Lysobacterales</taxon>
        <taxon>Lysobacteraceae</taxon>
        <taxon>Lysobacter</taxon>
    </lineage>
</organism>
<evidence type="ECO:0000256" key="1">
    <source>
        <dbReference type="SAM" id="SignalP"/>
    </source>
</evidence>
<accession>A0AAU8MRV6</accession>
<reference evidence="2" key="1">
    <citation type="submission" date="2024-06" db="EMBL/GenBank/DDBJ databases">
        <authorList>
            <person name="Li S."/>
        </authorList>
    </citation>
    <scope>NUCLEOTIDE SEQUENCE</scope>
    <source>
        <strain evidence="2">SR10</strain>
    </source>
</reference>
<dbReference type="EMBL" id="CP159925">
    <property type="protein sequence ID" value="XCO73847.1"/>
    <property type="molecule type" value="Genomic_DNA"/>
</dbReference>